<keyword evidence="1" id="KW-0802">TPR repeat</keyword>
<evidence type="ECO:0000313" key="6">
    <source>
        <dbReference type="Proteomes" id="UP000001601"/>
    </source>
</evidence>
<gene>
    <name evidence="5" type="ORF">MED217_02755</name>
</gene>
<evidence type="ECO:0000313" key="5">
    <source>
        <dbReference type="EMBL" id="EAQ50035.1"/>
    </source>
</evidence>
<dbReference type="EMBL" id="AANC01000003">
    <property type="protein sequence ID" value="EAQ50035.1"/>
    <property type="molecule type" value="Genomic_DNA"/>
</dbReference>
<dbReference type="Proteomes" id="UP000001601">
    <property type="component" value="Unassembled WGS sequence"/>
</dbReference>
<dbReference type="AlphaFoldDB" id="A3XK90"/>
<comment type="caution">
    <text evidence="5">The sequence shown here is derived from an EMBL/GenBank/DDBJ whole genome shotgun (WGS) entry which is preliminary data.</text>
</comment>
<dbReference type="SUPFAM" id="SSF48452">
    <property type="entry name" value="TPR-like"/>
    <property type="match status" value="2"/>
</dbReference>
<keyword evidence="6" id="KW-1185">Reference proteome</keyword>
<feature type="domain" description="CHAT" evidence="4">
    <location>
        <begin position="691"/>
        <end position="976"/>
    </location>
</feature>
<feature type="signal peptide" evidence="3">
    <location>
        <begin position="1"/>
        <end position="23"/>
    </location>
</feature>
<dbReference type="Gene3D" id="1.25.40.10">
    <property type="entry name" value="Tetratricopeptide repeat domain"/>
    <property type="match status" value="2"/>
</dbReference>
<keyword evidence="2" id="KW-0472">Membrane</keyword>
<feature type="repeat" description="TPR" evidence="1">
    <location>
        <begin position="331"/>
        <end position="364"/>
    </location>
</feature>
<evidence type="ECO:0000256" key="3">
    <source>
        <dbReference type="SAM" id="SignalP"/>
    </source>
</evidence>
<reference evidence="5 6" key="1">
    <citation type="journal article" date="2007" name="Nature">
        <title>Light stimulates growth of proteorhodopsin-containing marine Flavobacteria.</title>
        <authorList>
            <person name="Gomez-Consarnau L."/>
            <person name="Gonzalez J.M."/>
            <person name="Coll-Llado M."/>
            <person name="Gourdon P."/>
            <person name="Pascher T."/>
            <person name="Neutze R."/>
            <person name="Pedros-Alio C."/>
            <person name="Pinhassi J."/>
        </authorList>
    </citation>
    <scope>NUCLEOTIDE SEQUENCE [LARGE SCALE GENOMIC DNA]</scope>
    <source>
        <strain evidence="5 6">MED217</strain>
    </source>
</reference>
<dbReference type="OrthoDB" id="9771112at2"/>
<dbReference type="InterPro" id="IPR011990">
    <property type="entry name" value="TPR-like_helical_dom_sf"/>
</dbReference>
<accession>A3XK90</accession>
<evidence type="ECO:0000259" key="4">
    <source>
        <dbReference type="Pfam" id="PF12770"/>
    </source>
</evidence>
<proteinExistence type="predicted"/>
<dbReference type="RefSeq" id="WP_009778944.1">
    <property type="nucleotide sequence ID" value="NZ_CH672395.1"/>
</dbReference>
<protein>
    <recommendedName>
        <fullName evidence="4">CHAT domain-containing protein</fullName>
    </recommendedName>
</protein>
<organism evidence="5 6">
    <name type="scientific">Leeuwenhoekiella blandensis (strain CECT 7118 / CCUG 51940 / KCTC 22103 / MED217)</name>
    <name type="common">Flavobacterium sp. (strain MED217)</name>
    <dbReference type="NCBI Taxonomy" id="398720"/>
    <lineage>
        <taxon>Bacteria</taxon>
        <taxon>Pseudomonadati</taxon>
        <taxon>Bacteroidota</taxon>
        <taxon>Flavobacteriia</taxon>
        <taxon>Flavobacteriales</taxon>
        <taxon>Flavobacteriaceae</taxon>
        <taxon>Leeuwenhoekiella</taxon>
    </lineage>
</organism>
<dbReference type="STRING" id="398720.MED217_02755"/>
<dbReference type="SMART" id="SM00028">
    <property type="entry name" value="TPR"/>
    <property type="match status" value="4"/>
</dbReference>
<name>A3XK90_LEEBM</name>
<dbReference type="PANTHER" id="PTHR10098:SF108">
    <property type="entry name" value="TETRATRICOPEPTIDE REPEAT PROTEIN 28"/>
    <property type="match status" value="1"/>
</dbReference>
<dbReference type="PANTHER" id="PTHR10098">
    <property type="entry name" value="RAPSYN-RELATED"/>
    <property type="match status" value="1"/>
</dbReference>
<feature type="transmembrane region" description="Helical" evidence="2">
    <location>
        <begin position="985"/>
        <end position="1003"/>
    </location>
</feature>
<dbReference type="InterPro" id="IPR019734">
    <property type="entry name" value="TPR_rpt"/>
</dbReference>
<keyword evidence="2" id="KW-0812">Transmembrane</keyword>
<dbReference type="eggNOG" id="COG4995">
    <property type="taxonomic scope" value="Bacteria"/>
</dbReference>
<keyword evidence="3" id="KW-0732">Signal</keyword>
<dbReference type="HOGENOM" id="CLU_285240_0_0_10"/>
<dbReference type="InterPro" id="IPR024983">
    <property type="entry name" value="CHAT_dom"/>
</dbReference>
<dbReference type="PROSITE" id="PS50005">
    <property type="entry name" value="TPR"/>
    <property type="match status" value="1"/>
</dbReference>
<sequence length="1010" mass="115371">MVLKLAFTRFLLVCFCSISFVSAQQIDTSSLDYKRQVAALKTWKKQEAADRGYQRATLEKLNDLKSYFSQVPQGKPYITTLMETALYYERERTIKEALPKYELALEAFRKSSLKDTWLVNKLLNRYAGALYEAGKNLQGIAITKELLAFNKKHYQEEVGRTYLNLAAMYTKSSNRELSLIYNDSAYQHTKESGLADNTNLGAFIQFNKAMSLRATGAYQESREAMQRANKIYDSLNYHTIPSRRVNYLLYNSYVLNGPGTLQASKASIEEIREALAIFDSINPLNYNAYYLNILYSENLFVLEDYKKALEENKKGIEVLIHNFGISNPDLSLSYVQQGRIYNRLHEIDSARIYFEKSLSFFPKSKDEENKYRFSEVALEVALFYAQQGERQKAIDLTLAALNSLSVGVKLNSILQNIDFSKIPAHPELASRFFLQSKILENLYKENEDLALLDRASQAMLDCLKAVNQSKEALFNLKSKSRFYELKGNYFDNAIRITHELYAKTQQKEHLRRALVIMELHKNATLRSLINDSRQYLDNLIPLKVRSEELELQAEINILEEQLQQPYDSLVPALVKEHAALKASVLAKKEAMHQWLLRIKKEYPEYYELQYKNTDWIASIQNEIDSWMESSSDALTIQFFESETSWFVIARKGADFKFLKLDRSEAFNKNIDQFLLAISSPGEIEFANEGLAIYSRLLAPLGTGFLSARDYFIIPDGTLSFLPFESLISKKPQNVGAWSDYAYLIKEHRFSYLNSLLEATYQNREQVSQSVMVFAPFAFVSDQSGTMRSLASTHGLGALDFTNDEAEAIYNLKEAKIFKAFDATETAVKEQTKAFAILHLATHAVVDGENPMSSKLIFAKDSLNDGYLYNYELPTLNLDADLVCLSACETGLGQYQKGEGVLSLARGFQLAQIPNIMMTLWKIPDASSSALMTGFYENLEDNRYADALHKAKLNFVDQQDDTYAHPYYWSAFILVGQPAENTISHVIIYTIVGILLGLVCFYFIRKRRKGV</sequence>
<evidence type="ECO:0000256" key="1">
    <source>
        <dbReference type="PROSITE-ProRule" id="PRU00339"/>
    </source>
</evidence>
<evidence type="ECO:0000256" key="2">
    <source>
        <dbReference type="SAM" id="Phobius"/>
    </source>
</evidence>
<feature type="chain" id="PRO_5002662931" description="CHAT domain-containing protein" evidence="3">
    <location>
        <begin position="24"/>
        <end position="1010"/>
    </location>
</feature>
<dbReference type="Pfam" id="PF12770">
    <property type="entry name" value="CHAT"/>
    <property type="match status" value="1"/>
</dbReference>
<keyword evidence="2" id="KW-1133">Transmembrane helix</keyword>